<feature type="non-terminal residue" evidence="7">
    <location>
        <position position="87"/>
    </location>
</feature>
<organism evidence="7 8">
    <name type="scientific">Tropilaelaps mercedesae</name>
    <dbReference type="NCBI Taxonomy" id="418985"/>
    <lineage>
        <taxon>Eukaryota</taxon>
        <taxon>Metazoa</taxon>
        <taxon>Ecdysozoa</taxon>
        <taxon>Arthropoda</taxon>
        <taxon>Chelicerata</taxon>
        <taxon>Arachnida</taxon>
        <taxon>Acari</taxon>
        <taxon>Parasitiformes</taxon>
        <taxon>Mesostigmata</taxon>
        <taxon>Gamasina</taxon>
        <taxon>Dermanyssoidea</taxon>
        <taxon>Laelapidae</taxon>
        <taxon>Tropilaelaps</taxon>
    </lineage>
</organism>
<dbReference type="InParanoid" id="A0A1V9XQR0"/>
<dbReference type="STRING" id="418985.A0A1V9XQR0"/>
<keyword evidence="5 6" id="KW-0472">Membrane</keyword>
<evidence type="ECO:0000313" key="7">
    <source>
        <dbReference type="EMBL" id="OQR75722.1"/>
    </source>
</evidence>
<evidence type="ECO:0000256" key="1">
    <source>
        <dbReference type="ARBA" id="ARBA00004374"/>
    </source>
</evidence>
<comment type="subcellular location">
    <subcellularLocation>
        <location evidence="1">Mitochondrion outer membrane</location>
        <topology evidence="1">Multi-pass membrane protein</topology>
    </subcellularLocation>
</comment>
<feature type="transmembrane region" description="Helical" evidence="6">
    <location>
        <begin position="66"/>
        <end position="86"/>
    </location>
</feature>
<dbReference type="OrthoDB" id="163794at2759"/>
<comment type="similarity">
    <text evidence="2">Belongs to the FUN14 family.</text>
</comment>
<dbReference type="Proteomes" id="UP000192247">
    <property type="component" value="Unassembled WGS sequence"/>
</dbReference>
<proteinExistence type="inferred from homology"/>
<keyword evidence="8" id="KW-1185">Reference proteome</keyword>
<keyword evidence="3 6" id="KW-0812">Transmembrane</keyword>
<dbReference type="GO" id="GO:0005741">
    <property type="term" value="C:mitochondrial outer membrane"/>
    <property type="evidence" value="ECO:0007669"/>
    <property type="project" value="UniProtKB-SubCell"/>
</dbReference>
<gene>
    <name evidence="7" type="ORF">BIW11_00725</name>
</gene>
<sequence>MKTPKIPADVRDIAERLSIVKKKKEDDWVRRALEELVNASPAKQCAVGAAAGAINGYVCGRVGKNAAVVIGGSFILLQLAVHMGYIK</sequence>
<evidence type="ECO:0000256" key="3">
    <source>
        <dbReference type="ARBA" id="ARBA00022692"/>
    </source>
</evidence>
<reference evidence="7 8" key="1">
    <citation type="journal article" date="2017" name="Gigascience">
        <title>Draft genome of the honey bee ectoparasitic mite, Tropilaelaps mercedesae, is shaped by the parasitic life history.</title>
        <authorList>
            <person name="Dong X."/>
            <person name="Armstrong S.D."/>
            <person name="Xia D."/>
            <person name="Makepeace B.L."/>
            <person name="Darby A.C."/>
            <person name="Kadowaki T."/>
        </authorList>
    </citation>
    <scope>NUCLEOTIDE SEQUENCE [LARGE SCALE GENOMIC DNA]</scope>
    <source>
        <strain evidence="7">Wuxi-XJTLU</strain>
    </source>
</reference>
<dbReference type="PANTHER" id="PTHR21346:SF0">
    <property type="entry name" value="RE45833P"/>
    <property type="match status" value="1"/>
</dbReference>
<evidence type="ECO:0000313" key="8">
    <source>
        <dbReference type="Proteomes" id="UP000192247"/>
    </source>
</evidence>
<dbReference type="Pfam" id="PF04930">
    <property type="entry name" value="FUN14"/>
    <property type="match status" value="1"/>
</dbReference>
<dbReference type="AlphaFoldDB" id="A0A1V9XQR0"/>
<dbReference type="EMBL" id="MNPL01005927">
    <property type="protein sequence ID" value="OQR75722.1"/>
    <property type="molecule type" value="Genomic_DNA"/>
</dbReference>
<evidence type="ECO:0000256" key="5">
    <source>
        <dbReference type="ARBA" id="ARBA00023136"/>
    </source>
</evidence>
<name>A0A1V9XQR0_9ACAR</name>
<dbReference type="GO" id="GO:0000422">
    <property type="term" value="P:autophagy of mitochondrion"/>
    <property type="evidence" value="ECO:0007669"/>
    <property type="project" value="TreeGrafter"/>
</dbReference>
<evidence type="ECO:0000256" key="6">
    <source>
        <dbReference type="SAM" id="Phobius"/>
    </source>
</evidence>
<protein>
    <submittedName>
        <fullName evidence="7">FUN14 domain-containing protein 1B-like</fullName>
    </submittedName>
</protein>
<dbReference type="PANTHER" id="PTHR21346">
    <property type="entry name" value="FUN14 DOMAIN CONTAINING"/>
    <property type="match status" value="1"/>
</dbReference>
<evidence type="ECO:0000256" key="2">
    <source>
        <dbReference type="ARBA" id="ARBA00009160"/>
    </source>
</evidence>
<evidence type="ECO:0000256" key="4">
    <source>
        <dbReference type="ARBA" id="ARBA00022989"/>
    </source>
</evidence>
<comment type="caution">
    <text evidence="7">The sequence shown here is derived from an EMBL/GenBank/DDBJ whole genome shotgun (WGS) entry which is preliminary data.</text>
</comment>
<accession>A0A1V9XQR0</accession>
<dbReference type="InterPro" id="IPR007014">
    <property type="entry name" value="FUN14"/>
</dbReference>
<keyword evidence="4 6" id="KW-1133">Transmembrane helix</keyword>